<name>A0AAE0GSF8_9CHLO</name>
<evidence type="ECO:0000313" key="3">
    <source>
        <dbReference type="Proteomes" id="UP001190700"/>
    </source>
</evidence>
<evidence type="ECO:0000256" key="1">
    <source>
        <dbReference type="SAM" id="MobiDB-lite"/>
    </source>
</evidence>
<dbReference type="InterPro" id="IPR045388">
    <property type="entry name" value="HHL1-like"/>
</dbReference>
<sequence length="204" mass="22006">MMASQSVPISAVSTRYCTLAPQSAPQLSRSTMRFKRVSHPAVKVHAAGGFGKPTGPPKGKPLSKSAIKRQEKGNAFDDMAAEGKPVYGIFVRVAGPNQWFPVGPMAVDNEPSLVPAIYSAEKDLVAAALKMYPALTSKQYNPGLEYGYRLRDAPQMSEDEIRAGGDPFSNVVVAVRDGPKPQVEGGNAFSNAMKNFENMFTKRN</sequence>
<gene>
    <name evidence="2" type="ORF">CYMTET_9088</name>
</gene>
<keyword evidence="3" id="KW-1185">Reference proteome</keyword>
<reference evidence="2 3" key="1">
    <citation type="journal article" date="2015" name="Genome Biol. Evol.">
        <title>Comparative Genomics of a Bacterivorous Green Alga Reveals Evolutionary Causalities and Consequences of Phago-Mixotrophic Mode of Nutrition.</title>
        <authorList>
            <person name="Burns J.A."/>
            <person name="Paasch A."/>
            <person name="Narechania A."/>
            <person name="Kim E."/>
        </authorList>
    </citation>
    <scope>NUCLEOTIDE SEQUENCE [LARGE SCALE GENOMIC DNA]</scope>
    <source>
        <strain evidence="2 3">PLY_AMNH</strain>
    </source>
</reference>
<proteinExistence type="predicted"/>
<accession>A0AAE0GSF8</accession>
<dbReference type="AlphaFoldDB" id="A0AAE0GSF8"/>
<organism evidence="2 3">
    <name type="scientific">Cymbomonas tetramitiformis</name>
    <dbReference type="NCBI Taxonomy" id="36881"/>
    <lineage>
        <taxon>Eukaryota</taxon>
        <taxon>Viridiplantae</taxon>
        <taxon>Chlorophyta</taxon>
        <taxon>Pyramimonadophyceae</taxon>
        <taxon>Pyramimonadales</taxon>
        <taxon>Pyramimonadaceae</taxon>
        <taxon>Cymbomonas</taxon>
    </lineage>
</organism>
<evidence type="ECO:0000313" key="2">
    <source>
        <dbReference type="EMBL" id="KAK3283208.1"/>
    </source>
</evidence>
<dbReference type="Proteomes" id="UP001190700">
    <property type="component" value="Unassembled WGS sequence"/>
</dbReference>
<feature type="region of interest" description="Disordered" evidence="1">
    <location>
        <begin position="46"/>
        <end position="69"/>
    </location>
</feature>
<protein>
    <submittedName>
        <fullName evidence="2">Uncharacterized protein</fullName>
    </submittedName>
</protein>
<comment type="caution">
    <text evidence="2">The sequence shown here is derived from an EMBL/GenBank/DDBJ whole genome shotgun (WGS) entry which is preliminary data.</text>
</comment>
<dbReference type="Pfam" id="PF20133">
    <property type="entry name" value="HHL1-like"/>
    <property type="match status" value="1"/>
</dbReference>
<dbReference type="EMBL" id="LGRX02002976">
    <property type="protein sequence ID" value="KAK3283208.1"/>
    <property type="molecule type" value="Genomic_DNA"/>
</dbReference>